<dbReference type="HOGENOM" id="CLU_000288_13_1_1"/>
<dbReference type="PROSITE" id="PS50011">
    <property type="entry name" value="PROTEIN_KINASE_DOM"/>
    <property type="match status" value="1"/>
</dbReference>
<reference evidence="6" key="1">
    <citation type="submission" date="2012-12" db="EMBL/GenBank/DDBJ databases">
        <authorList>
            <person name="Hellsten U."/>
            <person name="Grimwood J."/>
            <person name="Chapman J.A."/>
            <person name="Shapiro H."/>
            <person name="Aerts A."/>
            <person name="Otillar R.P."/>
            <person name="Terry A.Y."/>
            <person name="Boore J.L."/>
            <person name="Simakov O."/>
            <person name="Marletaz F."/>
            <person name="Cho S.-J."/>
            <person name="Edsinger-Gonzales E."/>
            <person name="Havlak P."/>
            <person name="Kuo D.-H."/>
            <person name="Larsson T."/>
            <person name="Lv J."/>
            <person name="Arendt D."/>
            <person name="Savage R."/>
            <person name="Osoegawa K."/>
            <person name="de Jong P."/>
            <person name="Lindberg D.R."/>
            <person name="Seaver E.C."/>
            <person name="Weisblat D.A."/>
            <person name="Putnam N.H."/>
            <person name="Grigoriev I.V."/>
            <person name="Rokhsar D.S."/>
        </authorList>
    </citation>
    <scope>NUCLEOTIDE SEQUENCE</scope>
    <source>
        <strain evidence="6">I ESC-2004</strain>
    </source>
</reference>
<dbReference type="InterPro" id="IPR011009">
    <property type="entry name" value="Kinase-like_dom_sf"/>
</dbReference>
<comment type="similarity">
    <text evidence="1">Belongs to the protein kinase superfamily. CAMK Ser/Thr protein kinase family. Tribbles subfamily.</text>
</comment>
<dbReference type="Pfam" id="PF00069">
    <property type="entry name" value="Pkinase"/>
    <property type="match status" value="1"/>
</dbReference>
<evidence type="ECO:0000256" key="1">
    <source>
        <dbReference type="ARBA" id="ARBA00038180"/>
    </source>
</evidence>
<feature type="compositionally biased region" description="Polar residues" evidence="2">
    <location>
        <begin position="29"/>
        <end position="40"/>
    </location>
</feature>
<accession>R7VJ27</accession>
<dbReference type="FunFam" id="1.10.510.10:FF:000153">
    <property type="entry name" value="Tribbles homolog 2"/>
    <property type="match status" value="1"/>
</dbReference>
<evidence type="ECO:0000313" key="6">
    <source>
        <dbReference type="Proteomes" id="UP000014760"/>
    </source>
</evidence>
<evidence type="ECO:0000256" key="2">
    <source>
        <dbReference type="SAM" id="MobiDB-lite"/>
    </source>
</evidence>
<dbReference type="InterPro" id="IPR000719">
    <property type="entry name" value="Prot_kinase_dom"/>
</dbReference>
<evidence type="ECO:0000313" key="4">
    <source>
        <dbReference type="EMBL" id="ELU15710.1"/>
    </source>
</evidence>
<dbReference type="PANTHER" id="PTHR22961:SF13">
    <property type="entry name" value="TRIBBLES"/>
    <property type="match status" value="1"/>
</dbReference>
<dbReference type="STRING" id="283909.R7VJ27"/>
<dbReference type="GO" id="GO:0032436">
    <property type="term" value="P:positive regulation of proteasomal ubiquitin-dependent protein catabolic process"/>
    <property type="evidence" value="ECO:0007669"/>
    <property type="project" value="TreeGrafter"/>
</dbReference>
<feature type="region of interest" description="Disordered" evidence="2">
    <location>
        <begin position="1"/>
        <end position="44"/>
    </location>
</feature>
<dbReference type="OMA" id="CFCLPPH"/>
<dbReference type="PANTHER" id="PTHR22961">
    <property type="entry name" value="SER/THR PROTEIN KINASE-TRB"/>
    <property type="match status" value="1"/>
</dbReference>
<feature type="region of interest" description="Disordered" evidence="2">
    <location>
        <begin position="321"/>
        <end position="351"/>
    </location>
</feature>
<organism evidence="4">
    <name type="scientific">Capitella teleta</name>
    <name type="common">Polychaete worm</name>
    <dbReference type="NCBI Taxonomy" id="283909"/>
    <lineage>
        <taxon>Eukaryota</taxon>
        <taxon>Metazoa</taxon>
        <taxon>Spiralia</taxon>
        <taxon>Lophotrochozoa</taxon>
        <taxon>Annelida</taxon>
        <taxon>Polychaeta</taxon>
        <taxon>Sedentaria</taxon>
        <taxon>Scolecida</taxon>
        <taxon>Capitellidae</taxon>
        <taxon>Capitella</taxon>
    </lineage>
</organism>
<dbReference type="GO" id="GO:0004672">
    <property type="term" value="F:protein kinase activity"/>
    <property type="evidence" value="ECO:0007669"/>
    <property type="project" value="InterPro"/>
</dbReference>
<reference evidence="5" key="3">
    <citation type="submission" date="2015-06" db="UniProtKB">
        <authorList>
            <consortium name="EnsemblMetazoa"/>
        </authorList>
    </citation>
    <scope>IDENTIFICATION</scope>
</reference>
<evidence type="ECO:0000259" key="3">
    <source>
        <dbReference type="PROSITE" id="PS50011"/>
    </source>
</evidence>
<dbReference type="GO" id="GO:0005524">
    <property type="term" value="F:ATP binding"/>
    <property type="evidence" value="ECO:0007669"/>
    <property type="project" value="InterPro"/>
</dbReference>
<dbReference type="InterPro" id="IPR024104">
    <property type="entry name" value="Tribbles/Ser_Thr_kinase_40"/>
</dbReference>
<evidence type="ECO:0000313" key="5">
    <source>
        <dbReference type="EnsemblMetazoa" id="CapteP156692"/>
    </source>
</evidence>
<dbReference type="GO" id="GO:0031434">
    <property type="term" value="F:mitogen-activated protein kinase kinase binding"/>
    <property type="evidence" value="ECO:0007669"/>
    <property type="project" value="TreeGrafter"/>
</dbReference>
<dbReference type="OrthoDB" id="410920at2759"/>
<sequence length="351" mass="39705">MQSQARSRLSPLFIPPRKDHVESELSAYPSPQGTLSPDIQLSSPPSFAPSLARNDCPPPHKVSQIGRFFLAAPLDSQGQGQVQVLRAVHIDTQQQYFCKVFPLELYRQMLCGYWRVGSHEHINEIEEIILGETQAYVFFPGHYGDLHSYVRSKKRLRESQAVALFEQIVSAAAHCHENGVVLRDLKLRKFVFKDPERTQLKLEGLEDACVLEDDNDLLEDKHGCPAYVSPEILDTSHTYSGKAADSWSLGVMLYTMLAGRYPFHDTDASVLFSKIRRGMFTVPDNLSSRAKCLIRSLLRREPHERLSATEALDHPWFSYKSRAPVSSGKSDKKEIDQTVPSLNLDEESMFS</sequence>
<dbReference type="EnsemblMetazoa" id="CapteT156692">
    <property type="protein sequence ID" value="CapteP156692"/>
    <property type="gene ID" value="CapteG156692"/>
</dbReference>
<name>R7VJ27_CAPTE</name>
<keyword evidence="6" id="KW-1185">Reference proteome</keyword>
<dbReference type="EMBL" id="AMQN01004481">
    <property type="status" value="NOT_ANNOTATED_CDS"/>
    <property type="molecule type" value="Genomic_DNA"/>
</dbReference>
<dbReference type="EMBL" id="KB293638">
    <property type="protein sequence ID" value="ELU15710.1"/>
    <property type="molecule type" value="Genomic_DNA"/>
</dbReference>
<dbReference type="Gene3D" id="1.10.510.10">
    <property type="entry name" value="Transferase(Phosphotransferase) domain 1"/>
    <property type="match status" value="1"/>
</dbReference>
<dbReference type="FunCoup" id="R7VJ27">
    <property type="interactions" value="278"/>
</dbReference>
<dbReference type="Proteomes" id="UP000014760">
    <property type="component" value="Unassembled WGS sequence"/>
</dbReference>
<protein>
    <recommendedName>
        <fullName evidence="3">Protein kinase domain-containing protein</fullName>
    </recommendedName>
</protein>
<reference evidence="4 6" key="2">
    <citation type="journal article" date="2013" name="Nature">
        <title>Insights into bilaterian evolution from three spiralian genomes.</title>
        <authorList>
            <person name="Simakov O."/>
            <person name="Marletaz F."/>
            <person name="Cho S.J."/>
            <person name="Edsinger-Gonzales E."/>
            <person name="Havlak P."/>
            <person name="Hellsten U."/>
            <person name="Kuo D.H."/>
            <person name="Larsson T."/>
            <person name="Lv J."/>
            <person name="Arendt D."/>
            <person name="Savage R."/>
            <person name="Osoegawa K."/>
            <person name="de Jong P."/>
            <person name="Grimwood J."/>
            <person name="Chapman J.A."/>
            <person name="Shapiro H."/>
            <person name="Aerts A."/>
            <person name="Otillar R.P."/>
            <person name="Terry A.Y."/>
            <person name="Boore J.L."/>
            <person name="Grigoriev I.V."/>
            <person name="Lindberg D.R."/>
            <person name="Seaver E.C."/>
            <person name="Weisblat D.A."/>
            <person name="Putnam N.H."/>
            <person name="Rokhsar D.S."/>
        </authorList>
    </citation>
    <scope>NUCLEOTIDE SEQUENCE</scope>
    <source>
        <strain evidence="4 6">I ESC-2004</strain>
    </source>
</reference>
<dbReference type="AlphaFoldDB" id="R7VJ27"/>
<feature type="domain" description="Protein kinase" evidence="3">
    <location>
        <begin position="59"/>
        <end position="317"/>
    </location>
</feature>
<dbReference type="Gene3D" id="3.30.200.20">
    <property type="entry name" value="Phosphorylase Kinase, domain 1"/>
    <property type="match status" value="1"/>
</dbReference>
<dbReference type="SUPFAM" id="SSF56112">
    <property type="entry name" value="Protein kinase-like (PK-like)"/>
    <property type="match status" value="1"/>
</dbReference>
<dbReference type="GO" id="GO:0005634">
    <property type="term" value="C:nucleus"/>
    <property type="evidence" value="ECO:0007669"/>
    <property type="project" value="TreeGrafter"/>
</dbReference>
<proteinExistence type="inferred from homology"/>
<gene>
    <name evidence="4" type="ORF">CAPTEDRAFT_156692</name>
</gene>